<organism evidence="1 2">
    <name type="scientific">Meloidogyne hapla</name>
    <name type="common">Root-knot nematode worm</name>
    <dbReference type="NCBI Taxonomy" id="6305"/>
    <lineage>
        <taxon>Eukaryota</taxon>
        <taxon>Metazoa</taxon>
        <taxon>Ecdysozoa</taxon>
        <taxon>Nematoda</taxon>
        <taxon>Chromadorea</taxon>
        <taxon>Rhabditida</taxon>
        <taxon>Tylenchina</taxon>
        <taxon>Tylenchomorpha</taxon>
        <taxon>Tylenchoidea</taxon>
        <taxon>Meloidogynidae</taxon>
        <taxon>Meloidogyninae</taxon>
        <taxon>Meloidogyne</taxon>
    </lineage>
</organism>
<protein>
    <submittedName>
        <fullName evidence="2">C3H1-type domain-containing protein</fullName>
    </submittedName>
</protein>
<dbReference type="WBParaSite" id="MhA1_Contig1921.frz3.gene6">
    <property type="protein sequence ID" value="MhA1_Contig1921.frz3.gene6"/>
    <property type="gene ID" value="MhA1_Contig1921.frz3.gene6"/>
</dbReference>
<accession>A0A1I8BBP2</accession>
<name>A0A1I8BBP2_MELHA</name>
<reference evidence="2" key="1">
    <citation type="submission" date="2016-11" db="UniProtKB">
        <authorList>
            <consortium name="WormBaseParasite"/>
        </authorList>
    </citation>
    <scope>IDENTIFICATION</scope>
</reference>
<evidence type="ECO:0000313" key="1">
    <source>
        <dbReference type="Proteomes" id="UP000095281"/>
    </source>
</evidence>
<proteinExistence type="predicted"/>
<keyword evidence="1" id="KW-1185">Reference proteome</keyword>
<sequence length="77" mass="8511">MIRSRPGGGPFSRSRCPFDDEGEQCKRPFCPFFHPFSGDQYPCGYLGYVASNPPAEINDLVSPSVCGQSDTVSFTHY</sequence>
<evidence type="ECO:0000313" key="2">
    <source>
        <dbReference type="WBParaSite" id="MhA1_Contig1921.frz3.gene6"/>
    </source>
</evidence>
<dbReference type="Proteomes" id="UP000095281">
    <property type="component" value="Unplaced"/>
</dbReference>
<dbReference type="AlphaFoldDB" id="A0A1I8BBP2"/>